<name>A0A9N9MF84_9CUCU</name>
<keyword evidence="10" id="KW-1185">Reference proteome</keyword>
<keyword evidence="4 6" id="KW-0862">Zinc</keyword>
<evidence type="ECO:0000256" key="5">
    <source>
        <dbReference type="ARBA" id="ARBA00071600"/>
    </source>
</evidence>
<dbReference type="EMBL" id="OU892286">
    <property type="protein sequence ID" value="CAG9761312.1"/>
    <property type="molecule type" value="Genomic_DNA"/>
</dbReference>
<feature type="domain" description="C3H1-type" evidence="8">
    <location>
        <begin position="448"/>
        <end position="474"/>
    </location>
</feature>
<dbReference type="Proteomes" id="UP001152799">
    <property type="component" value="Chromosome 10"/>
</dbReference>
<organism evidence="9 10">
    <name type="scientific">Ceutorhynchus assimilis</name>
    <name type="common">cabbage seed weevil</name>
    <dbReference type="NCBI Taxonomy" id="467358"/>
    <lineage>
        <taxon>Eukaryota</taxon>
        <taxon>Metazoa</taxon>
        <taxon>Ecdysozoa</taxon>
        <taxon>Arthropoda</taxon>
        <taxon>Hexapoda</taxon>
        <taxon>Insecta</taxon>
        <taxon>Pterygota</taxon>
        <taxon>Neoptera</taxon>
        <taxon>Endopterygota</taxon>
        <taxon>Coleoptera</taxon>
        <taxon>Polyphaga</taxon>
        <taxon>Cucujiformia</taxon>
        <taxon>Curculionidae</taxon>
        <taxon>Ceutorhynchinae</taxon>
        <taxon>Ceutorhynchus</taxon>
    </lineage>
</organism>
<evidence type="ECO:0000256" key="7">
    <source>
        <dbReference type="SAM" id="MobiDB-lite"/>
    </source>
</evidence>
<dbReference type="FunFam" id="4.10.1000.10:FF:000008">
    <property type="entry name" value="zinc finger CCCH domain-containing protein 3"/>
    <property type="match status" value="1"/>
</dbReference>
<feature type="compositionally biased region" description="Basic and acidic residues" evidence="7">
    <location>
        <begin position="550"/>
        <end position="568"/>
    </location>
</feature>
<keyword evidence="1 6" id="KW-0479">Metal-binding</keyword>
<evidence type="ECO:0000256" key="1">
    <source>
        <dbReference type="ARBA" id="ARBA00022723"/>
    </source>
</evidence>
<feature type="domain" description="C3H1-type" evidence="8">
    <location>
        <begin position="421"/>
        <end position="447"/>
    </location>
</feature>
<evidence type="ECO:0000313" key="9">
    <source>
        <dbReference type="EMBL" id="CAG9761312.1"/>
    </source>
</evidence>
<sequence length="619" mass="70686">MYNNNNAPYGYPQYGAHSHYNQEAPQIPKTNRLIYVKKLPQVPSQQQVPSQRILFNPKFMANKVFVNPNFNKQKAAATIHINPRVHINPKNVPKCLNQQIIDLKPQNVPIANSEANQQIIDLKTHNICIGSSAGLAGASKHIPFVLTKTKLIRVPPNTDKKPRRRSVNSKYKIVKSGIGKLTPKNKFKIDKRKSLVPKNNLLNLSALVKSTIIKKSASSVVNINGRIYKKSKNSLRRASIGSIKEQPKKINISKSQYKLVNKSIRNNVGERKISQSKYKLINSENNNLIGEKRKILQSHYKLINKSIKNVGGTKRNILQSRYKLINKSITSSTKNKNLVVGGKRKILQSHYKLINKSISPYKKNKKLLEMRRFKVVRKQSFKKKKMSERKFRKCNIPCITFRKYGLCKGKDKGKCSLKHDPDQVALCTRFLQGACLKENCLLSHSVLPEKMATCKYYLEGACLKENCPYLHVKISPKAEVCHDFLEGFCEKAVQCDKRHQYLCPEYEKYGKCMKPRCQYPHGKMVRSYLINKTHFAKKCSTSTDLKSKNVDKEVPSKSDEEEKPRYYVENESDSNELITRKENLNVEAVAGSSNLINFVGSKSRPKLGNLSAFIEFSEF</sequence>
<gene>
    <name evidence="9" type="ORF">CEUTPL_LOCUS2017</name>
</gene>
<keyword evidence="3 6" id="KW-0863">Zinc-finger</keyword>
<dbReference type="Gene3D" id="4.10.1000.10">
    <property type="entry name" value="Zinc finger, CCCH-type"/>
    <property type="match status" value="2"/>
</dbReference>
<evidence type="ECO:0000256" key="6">
    <source>
        <dbReference type="PROSITE-ProRule" id="PRU00723"/>
    </source>
</evidence>
<keyword evidence="2" id="KW-0677">Repeat</keyword>
<reference evidence="9" key="1">
    <citation type="submission" date="2022-01" db="EMBL/GenBank/DDBJ databases">
        <authorList>
            <person name="King R."/>
        </authorList>
    </citation>
    <scope>NUCLEOTIDE SEQUENCE</scope>
</reference>
<feature type="zinc finger region" description="C3H1-type" evidence="6">
    <location>
        <begin position="448"/>
        <end position="474"/>
    </location>
</feature>
<proteinExistence type="predicted"/>
<evidence type="ECO:0000256" key="3">
    <source>
        <dbReference type="ARBA" id="ARBA00022771"/>
    </source>
</evidence>
<dbReference type="PANTHER" id="PTHR46156:SF1">
    <property type="entry name" value="ZINC FINGER CCCH DOMAIN-CONTAINING PROTEIN 3"/>
    <property type="match status" value="1"/>
</dbReference>
<evidence type="ECO:0000259" key="8">
    <source>
        <dbReference type="PROSITE" id="PS50103"/>
    </source>
</evidence>
<feature type="region of interest" description="Disordered" evidence="7">
    <location>
        <begin position="550"/>
        <end position="572"/>
    </location>
</feature>
<evidence type="ECO:0000256" key="4">
    <source>
        <dbReference type="ARBA" id="ARBA00022833"/>
    </source>
</evidence>
<evidence type="ECO:0000256" key="2">
    <source>
        <dbReference type="ARBA" id="ARBA00022737"/>
    </source>
</evidence>
<feature type="domain" description="C3H1-type" evidence="8">
    <location>
        <begin position="475"/>
        <end position="502"/>
    </location>
</feature>
<dbReference type="AlphaFoldDB" id="A0A9N9MF84"/>
<dbReference type="SMART" id="SM00356">
    <property type="entry name" value="ZnF_C3H1"/>
    <property type="match status" value="4"/>
</dbReference>
<feature type="zinc finger region" description="C3H1-type" evidence="6">
    <location>
        <begin position="475"/>
        <end position="502"/>
    </location>
</feature>
<evidence type="ECO:0000313" key="10">
    <source>
        <dbReference type="Proteomes" id="UP001152799"/>
    </source>
</evidence>
<dbReference type="PROSITE" id="PS50103">
    <property type="entry name" value="ZF_C3H1"/>
    <property type="match status" value="3"/>
</dbReference>
<protein>
    <recommendedName>
        <fullName evidence="5">Zinc finger CCCH domain-containing protein 3</fullName>
    </recommendedName>
</protein>
<feature type="zinc finger region" description="C3H1-type" evidence="6">
    <location>
        <begin position="421"/>
        <end position="447"/>
    </location>
</feature>
<dbReference type="InterPro" id="IPR000571">
    <property type="entry name" value="Znf_CCCH"/>
</dbReference>
<dbReference type="GO" id="GO:0005634">
    <property type="term" value="C:nucleus"/>
    <property type="evidence" value="ECO:0007669"/>
    <property type="project" value="UniProtKB-ARBA"/>
</dbReference>
<dbReference type="OrthoDB" id="3247158at2759"/>
<accession>A0A9N9MF84</accession>
<dbReference type="PANTHER" id="PTHR46156">
    <property type="entry name" value="CCCH ZINGC FINGER"/>
    <property type="match status" value="1"/>
</dbReference>
<dbReference type="GO" id="GO:0008270">
    <property type="term" value="F:zinc ion binding"/>
    <property type="evidence" value="ECO:0007669"/>
    <property type="project" value="UniProtKB-KW"/>
</dbReference>